<feature type="modified residue" description="4-aspartylphosphate" evidence="4">
    <location>
        <position position="65"/>
    </location>
</feature>
<dbReference type="Gene3D" id="3.30.565.10">
    <property type="entry name" value="Histidine kinase-like ATPase, C-terminal domain"/>
    <property type="match status" value="1"/>
</dbReference>
<dbReference type="InterPro" id="IPR003594">
    <property type="entry name" value="HATPase_dom"/>
</dbReference>
<dbReference type="InterPro" id="IPR005467">
    <property type="entry name" value="His_kinase_dom"/>
</dbReference>
<dbReference type="SMART" id="SM00387">
    <property type="entry name" value="HATPase_c"/>
    <property type="match status" value="1"/>
</dbReference>
<dbReference type="PRINTS" id="PR00344">
    <property type="entry name" value="BCTRLSENSOR"/>
</dbReference>
<dbReference type="PROSITE" id="PS50109">
    <property type="entry name" value="HIS_KIN"/>
    <property type="match status" value="1"/>
</dbReference>
<dbReference type="PROSITE" id="PS50113">
    <property type="entry name" value="PAC"/>
    <property type="match status" value="1"/>
</dbReference>
<evidence type="ECO:0000256" key="2">
    <source>
        <dbReference type="ARBA" id="ARBA00012438"/>
    </source>
</evidence>
<dbReference type="InterPro" id="IPR013655">
    <property type="entry name" value="PAS_fold_3"/>
</dbReference>
<dbReference type="AlphaFoldDB" id="A0AAJ5VX99"/>
<feature type="domain" description="Histidine kinase" evidence="5">
    <location>
        <begin position="423"/>
        <end position="647"/>
    </location>
</feature>
<feature type="domain" description="PAS" evidence="7">
    <location>
        <begin position="285"/>
        <end position="351"/>
    </location>
</feature>
<feature type="domain" description="Response regulatory" evidence="6">
    <location>
        <begin position="15"/>
        <end position="130"/>
    </location>
</feature>
<dbReference type="PANTHER" id="PTHR43065">
    <property type="entry name" value="SENSOR HISTIDINE KINASE"/>
    <property type="match status" value="1"/>
</dbReference>
<dbReference type="InterPro" id="IPR000700">
    <property type="entry name" value="PAS-assoc_C"/>
</dbReference>
<evidence type="ECO:0000313" key="10">
    <source>
        <dbReference type="Proteomes" id="UP001217476"/>
    </source>
</evidence>
<dbReference type="InterPro" id="IPR001610">
    <property type="entry name" value="PAC"/>
</dbReference>
<dbReference type="Gene3D" id="1.10.287.130">
    <property type="match status" value="1"/>
</dbReference>
<dbReference type="GO" id="GO:0000155">
    <property type="term" value="F:phosphorelay sensor kinase activity"/>
    <property type="evidence" value="ECO:0007669"/>
    <property type="project" value="InterPro"/>
</dbReference>
<dbReference type="Pfam" id="PF00512">
    <property type="entry name" value="HisKA"/>
    <property type="match status" value="1"/>
</dbReference>
<dbReference type="Pfam" id="PF08447">
    <property type="entry name" value="PAS_3"/>
    <property type="match status" value="1"/>
</dbReference>
<reference evidence="9" key="1">
    <citation type="submission" date="2023-03" db="EMBL/GenBank/DDBJ databases">
        <title>Andean soil-derived lignocellulolytic bacterial consortium as a source of novel taxa and putative plastic-active enzymes.</title>
        <authorList>
            <person name="Diaz-Garcia L."/>
            <person name="Chuvochina M."/>
            <person name="Feuerriegel G."/>
            <person name="Bunk B."/>
            <person name="Sproer C."/>
            <person name="Streit W.R."/>
            <person name="Rodriguez L.M."/>
            <person name="Overmann J."/>
            <person name="Jimenez D.J."/>
        </authorList>
    </citation>
    <scope>NUCLEOTIDE SEQUENCE</scope>
    <source>
        <strain evidence="9">MAG 4196</strain>
    </source>
</reference>
<name>A0AAJ5VX99_9HYPH</name>
<dbReference type="SMART" id="SM00388">
    <property type="entry name" value="HisKA"/>
    <property type="match status" value="1"/>
</dbReference>
<dbReference type="SMART" id="SM00448">
    <property type="entry name" value="REC"/>
    <property type="match status" value="2"/>
</dbReference>
<dbReference type="EMBL" id="CP119312">
    <property type="protein sequence ID" value="WEK06087.1"/>
    <property type="molecule type" value="Genomic_DNA"/>
</dbReference>
<evidence type="ECO:0000259" key="8">
    <source>
        <dbReference type="PROSITE" id="PS50113"/>
    </source>
</evidence>
<dbReference type="InterPro" id="IPR001789">
    <property type="entry name" value="Sig_transdc_resp-reg_receiver"/>
</dbReference>
<evidence type="ECO:0000256" key="1">
    <source>
        <dbReference type="ARBA" id="ARBA00000085"/>
    </source>
</evidence>
<dbReference type="EC" id="2.7.13.3" evidence="2"/>
<dbReference type="Gene3D" id="3.40.50.2300">
    <property type="match status" value="2"/>
</dbReference>
<accession>A0AAJ5VX99</accession>
<dbReference type="Pfam" id="PF00072">
    <property type="entry name" value="Response_reg"/>
    <property type="match status" value="2"/>
</dbReference>
<dbReference type="Gene3D" id="3.30.450.20">
    <property type="entry name" value="PAS domain"/>
    <property type="match status" value="2"/>
</dbReference>
<dbReference type="Pfam" id="PF08448">
    <property type="entry name" value="PAS_4"/>
    <property type="match status" value="1"/>
</dbReference>
<dbReference type="CDD" id="cd00130">
    <property type="entry name" value="PAS"/>
    <property type="match status" value="1"/>
</dbReference>
<dbReference type="NCBIfam" id="TIGR00229">
    <property type="entry name" value="sensory_box"/>
    <property type="match status" value="2"/>
</dbReference>
<dbReference type="InterPro" id="IPR013656">
    <property type="entry name" value="PAS_4"/>
</dbReference>
<dbReference type="Pfam" id="PF02518">
    <property type="entry name" value="HATPase_c"/>
    <property type="match status" value="1"/>
</dbReference>
<evidence type="ECO:0000313" key="9">
    <source>
        <dbReference type="EMBL" id="WEK06087.1"/>
    </source>
</evidence>
<dbReference type="SUPFAM" id="SSF55874">
    <property type="entry name" value="ATPase domain of HSP90 chaperone/DNA topoisomerase II/histidine kinase"/>
    <property type="match status" value="1"/>
</dbReference>
<dbReference type="PROSITE" id="PS50112">
    <property type="entry name" value="PAS"/>
    <property type="match status" value="2"/>
</dbReference>
<dbReference type="InterPro" id="IPR003661">
    <property type="entry name" value="HisK_dim/P_dom"/>
</dbReference>
<keyword evidence="3 4" id="KW-0597">Phosphoprotein</keyword>
<evidence type="ECO:0000259" key="5">
    <source>
        <dbReference type="PROSITE" id="PS50109"/>
    </source>
</evidence>
<dbReference type="CDD" id="cd00082">
    <property type="entry name" value="HisKA"/>
    <property type="match status" value="1"/>
</dbReference>
<dbReference type="Proteomes" id="UP001217476">
    <property type="component" value="Chromosome"/>
</dbReference>
<feature type="domain" description="PAS" evidence="7">
    <location>
        <begin position="172"/>
        <end position="219"/>
    </location>
</feature>
<dbReference type="InterPro" id="IPR036890">
    <property type="entry name" value="HATPase_C_sf"/>
</dbReference>
<feature type="domain" description="PAC" evidence="8">
    <location>
        <begin position="224"/>
        <end position="275"/>
    </location>
</feature>
<dbReference type="SUPFAM" id="SSF52172">
    <property type="entry name" value="CheY-like"/>
    <property type="match status" value="2"/>
</dbReference>
<proteinExistence type="predicted"/>
<sequence>MAARLLLDPHSAPLRILLLEDSDIDAELVEAHLAAGTVPFELSRATTREAFENLLETVPDVILADYSLPGFDGLMALALTNQRQPQIPFIFVSGVVGEEFATRALQEGAVDYVTKRNLRRLRGAVSRAVAEARERDRRQQVEAELRASEAASRIALRAARLGGWDFSPPTQLLTWDARCRQMFGVSDDTEITYDVFLAMLHPDDRERIHLAIQLAITQWSHSEFIEQFRITTANGEMLWIESTGNAIFENGVCQRFVGVIRDITSEKRAELAMLDRAAYLEASVEQQSVERLMLWRNSQDLLAVLGRDGRVRDMTPSWHRLLGAPVSDVIGRYLMDFAHPDDKLAMLDRLEVAKPLQFDSRLRHADGSYRWFSWTASPDDAGTIYANGRDITDEKASAAKLAEVEETLRQSQKMEAIGQLTGGIAHDFNNLLAGIIGSIDVIGRRLKKQRYDDLDRFLEAATVSAQRAASLTQRLLAFSRRQSLDVRSEDVGAIITSMDELLRGTLGENVALSIEAKPGLWRGLTDSNQLENAVLNLAINARDAMSDGGTLTISGSNFNPGRSKRHVRGLEQGDYVLVTVADTGEGMAEDVIAKAFDPFFTTKPIGQGTGLGLSMVYGFVKQSGGHVNIVSRKGEGTRIELYLKRAESAETTASPDTSVPHRPTQGEVVLVVEDDPAVRMLILEVIKDLGYDSIEAQDAPSALPHLQSDARIDLLVSDVGLPGITGRELADLARQQRPDLPILFVTGYAEGAEHREGYLGTDMKMLAKPFRSDELASSIHTMLGGDA</sequence>
<feature type="domain" description="Response regulatory" evidence="6">
    <location>
        <begin position="668"/>
        <end position="783"/>
    </location>
</feature>
<dbReference type="PROSITE" id="PS50110">
    <property type="entry name" value="RESPONSE_REGULATORY"/>
    <property type="match status" value="2"/>
</dbReference>
<dbReference type="SMART" id="SM00091">
    <property type="entry name" value="PAS"/>
    <property type="match status" value="2"/>
</dbReference>
<protein>
    <recommendedName>
        <fullName evidence="2">histidine kinase</fullName>
        <ecNumber evidence="2">2.7.13.3</ecNumber>
    </recommendedName>
</protein>
<evidence type="ECO:0000259" key="7">
    <source>
        <dbReference type="PROSITE" id="PS50112"/>
    </source>
</evidence>
<evidence type="ECO:0000259" key="6">
    <source>
        <dbReference type="PROSITE" id="PS50110"/>
    </source>
</evidence>
<dbReference type="InterPro" id="IPR004358">
    <property type="entry name" value="Sig_transdc_His_kin-like_C"/>
</dbReference>
<gene>
    <name evidence="9" type="ORF">P0Y65_07485</name>
</gene>
<dbReference type="Gene3D" id="2.10.70.100">
    <property type="match status" value="1"/>
</dbReference>
<feature type="modified residue" description="4-aspartylphosphate" evidence="4">
    <location>
        <position position="718"/>
    </location>
</feature>
<dbReference type="InterPro" id="IPR011006">
    <property type="entry name" value="CheY-like_superfamily"/>
</dbReference>
<dbReference type="SMART" id="SM00086">
    <property type="entry name" value="PAC"/>
    <property type="match status" value="2"/>
</dbReference>
<dbReference type="SUPFAM" id="SSF47384">
    <property type="entry name" value="Homodimeric domain of signal transducing histidine kinase"/>
    <property type="match status" value="1"/>
</dbReference>
<comment type="catalytic activity">
    <reaction evidence="1">
        <text>ATP + protein L-histidine = ADP + protein N-phospho-L-histidine.</text>
        <dbReference type="EC" id="2.7.13.3"/>
    </reaction>
</comment>
<dbReference type="SUPFAM" id="SSF55785">
    <property type="entry name" value="PYP-like sensor domain (PAS domain)"/>
    <property type="match status" value="2"/>
</dbReference>
<dbReference type="PANTHER" id="PTHR43065:SF42">
    <property type="entry name" value="TWO-COMPONENT SENSOR PPRA"/>
    <property type="match status" value="1"/>
</dbReference>
<evidence type="ECO:0000256" key="3">
    <source>
        <dbReference type="ARBA" id="ARBA00022553"/>
    </source>
</evidence>
<dbReference type="CDD" id="cd00156">
    <property type="entry name" value="REC"/>
    <property type="match status" value="1"/>
</dbReference>
<dbReference type="InterPro" id="IPR000014">
    <property type="entry name" value="PAS"/>
</dbReference>
<organism evidence="9 10">
    <name type="scientific">Candidatus Devosia phytovorans</name>
    <dbReference type="NCBI Taxonomy" id="3121372"/>
    <lineage>
        <taxon>Bacteria</taxon>
        <taxon>Pseudomonadati</taxon>
        <taxon>Pseudomonadota</taxon>
        <taxon>Alphaproteobacteria</taxon>
        <taxon>Hyphomicrobiales</taxon>
        <taxon>Devosiaceae</taxon>
        <taxon>Devosia</taxon>
    </lineage>
</organism>
<dbReference type="InterPro" id="IPR035965">
    <property type="entry name" value="PAS-like_dom_sf"/>
</dbReference>
<evidence type="ECO:0000256" key="4">
    <source>
        <dbReference type="PROSITE-ProRule" id="PRU00169"/>
    </source>
</evidence>
<dbReference type="InterPro" id="IPR036097">
    <property type="entry name" value="HisK_dim/P_sf"/>
</dbReference>